<feature type="region of interest" description="Disordered" evidence="1">
    <location>
        <begin position="524"/>
        <end position="548"/>
    </location>
</feature>
<evidence type="ECO:0000256" key="1">
    <source>
        <dbReference type="SAM" id="MobiDB-lite"/>
    </source>
</evidence>
<dbReference type="AlphaFoldDB" id="A0A840EJY5"/>
<keyword evidence="2" id="KW-0472">Membrane</keyword>
<dbReference type="PANTHER" id="PTHR30441">
    <property type="entry name" value="DUF748 DOMAIN-CONTAINING PROTEIN"/>
    <property type="match status" value="1"/>
</dbReference>
<evidence type="ECO:0000259" key="3">
    <source>
        <dbReference type="Pfam" id="PF05170"/>
    </source>
</evidence>
<dbReference type="Proteomes" id="UP000553034">
    <property type="component" value="Unassembled WGS sequence"/>
</dbReference>
<dbReference type="Pfam" id="PF05170">
    <property type="entry name" value="AsmA"/>
    <property type="match status" value="1"/>
</dbReference>
<dbReference type="InterPro" id="IPR052894">
    <property type="entry name" value="AsmA-related"/>
</dbReference>
<evidence type="ECO:0000256" key="2">
    <source>
        <dbReference type="SAM" id="Phobius"/>
    </source>
</evidence>
<dbReference type="RefSeq" id="WP_183477007.1">
    <property type="nucleotide sequence ID" value="NZ_JACIFO010000003.1"/>
</dbReference>
<feature type="region of interest" description="Disordered" evidence="1">
    <location>
        <begin position="834"/>
        <end position="853"/>
    </location>
</feature>
<dbReference type="GO" id="GO:0090313">
    <property type="term" value="P:regulation of protein targeting to membrane"/>
    <property type="evidence" value="ECO:0007669"/>
    <property type="project" value="TreeGrafter"/>
</dbReference>
<feature type="transmembrane region" description="Helical" evidence="2">
    <location>
        <begin position="7"/>
        <end position="26"/>
    </location>
</feature>
<feature type="compositionally biased region" description="Basic and acidic residues" evidence="1">
    <location>
        <begin position="527"/>
        <end position="541"/>
    </location>
</feature>
<name>A0A840EJY5_9FLAO</name>
<dbReference type="GO" id="GO:0005886">
    <property type="term" value="C:plasma membrane"/>
    <property type="evidence" value="ECO:0007669"/>
    <property type="project" value="TreeGrafter"/>
</dbReference>
<keyword evidence="2" id="KW-0812">Transmembrane</keyword>
<dbReference type="PANTHER" id="PTHR30441:SF8">
    <property type="entry name" value="DUF748 DOMAIN-CONTAINING PROTEIN"/>
    <property type="match status" value="1"/>
</dbReference>
<keyword evidence="2" id="KW-1133">Transmembrane helix</keyword>
<gene>
    <name evidence="4" type="ORF">GGR32_000969</name>
</gene>
<feature type="domain" description="AsmA" evidence="3">
    <location>
        <begin position="2"/>
        <end position="231"/>
    </location>
</feature>
<feature type="compositionally biased region" description="Basic and acidic residues" evidence="1">
    <location>
        <begin position="840"/>
        <end position="853"/>
    </location>
</feature>
<evidence type="ECO:0000313" key="4">
    <source>
        <dbReference type="EMBL" id="MBB4118689.1"/>
    </source>
</evidence>
<comment type="caution">
    <text evidence="4">The sequence shown here is derived from an EMBL/GenBank/DDBJ whole genome shotgun (WGS) entry which is preliminary data.</text>
</comment>
<dbReference type="InterPro" id="IPR007844">
    <property type="entry name" value="AsmA"/>
</dbReference>
<proteinExistence type="predicted"/>
<keyword evidence="5" id="KW-1185">Reference proteome</keyword>
<protein>
    <recommendedName>
        <fullName evidence="3">AsmA domain-containing protein</fullName>
    </recommendedName>
</protein>
<accession>A0A840EJY5</accession>
<reference evidence="4 5" key="1">
    <citation type="submission" date="2020-08" db="EMBL/GenBank/DDBJ databases">
        <title>Genomic Encyclopedia of Type Strains, Phase IV (KMG-IV): sequencing the most valuable type-strain genomes for metagenomic binning, comparative biology and taxonomic classification.</title>
        <authorList>
            <person name="Goeker M."/>
        </authorList>
    </citation>
    <scope>NUCLEOTIDE SEQUENCE [LARGE SCALE GENOMIC DNA]</scope>
    <source>
        <strain evidence="4 5">DSM 29568</strain>
    </source>
</reference>
<organism evidence="4 5">
    <name type="scientific">Mesonia hippocampi</name>
    <dbReference type="NCBI Taxonomy" id="1628250"/>
    <lineage>
        <taxon>Bacteria</taxon>
        <taxon>Pseudomonadati</taxon>
        <taxon>Bacteroidota</taxon>
        <taxon>Flavobacteriia</taxon>
        <taxon>Flavobacteriales</taxon>
        <taxon>Flavobacteriaceae</taxon>
        <taxon>Mesonia</taxon>
    </lineage>
</organism>
<sequence>MKKIFKLIGILLLLLIIALLVIPFFFKDKLEAGVKNAINENINAEVNWKKLNLSLLSSFPKASLGLHDVSVINKAPFQGDTLAQIKDIELQIELLQLLKGTDNINLKEFLINKANITIKVDSLGNANYNITKESKTPTEPSETPTEKNTFNLGLQHYKIANSNIRYNDKSSNMTFLLEDFNHEGTGDFSASTSKLKTKTNTTVSFITEDVAYLNKHRIKLDADFNMDLEKMKFEFLDNKALINQLPLAFNGYVQVNEKTTETKLNFSTPNSDFRNFLGLIPETYAKDISDVKTSGDFSINGQVEGVIDETHIPTFAINIKSNKAYFKYPSLPKAVNDIDLDIAINNETGILENTYVNLNNLRFRIDQDQFKASGKFKDITSNAKINLTANGILNLSNIEQVYPIELDTKLNGVLSANITTQFDMNSLEKEQYHNIKSNGEIGLNNFSYTSDDFANPIAINQAKVLFNLNKVNLEQLTLTTGKTDASFNGNIENIMGYLFADQDLKGVFNVSSNTFSINDFMVSTTEETPKTSEASKEKPQDESTPEEQIKIPSFLDATLNFTANTVIYDNLNLKNVKGSLRIKDETASLTNITSDLFGGNIRLNGNVSTKNNAPTFATQLELNHMNIAQSFTGIGLLQSIAPIANTLDGDFSTRLSLKGNLTKTLTPVLGSLAGNAFAEVIEAQVKSEKSPLLKQLDNRIDKLSLDNLNLKEVTASLNFDNGQVKVKPFNIAINKDVNIQVAGSHGFDNSINYQLAVALPASYLGKDIGSNLAKLSNQNLENTLINLPIGVSGNFTNPQLQLDIQQATKELSNKIIEEQKDNLKDKAKDEINKFLNNNNETEKTKEDKTDKEEVKDAAKDLIKGIFGKKK</sequence>
<dbReference type="EMBL" id="JACIFO010000003">
    <property type="protein sequence ID" value="MBB4118689.1"/>
    <property type="molecule type" value="Genomic_DNA"/>
</dbReference>
<evidence type="ECO:0000313" key="5">
    <source>
        <dbReference type="Proteomes" id="UP000553034"/>
    </source>
</evidence>